<dbReference type="RefSeq" id="WP_283407707.1">
    <property type="nucleotide sequence ID" value="NZ_FXUF01000001.1"/>
</dbReference>
<dbReference type="EMBL" id="FXUF01000001">
    <property type="protein sequence ID" value="SMP40285.1"/>
    <property type="molecule type" value="Genomic_DNA"/>
</dbReference>
<sequence length="232" mass="25970">MKSAQRLAQIVYLLIFVAGLFFLVLNQGHHHTKLHHLMTKLHEYRSQHYLLAACAFFCVRFLCAAFAFPGSGMFTLMGGALFGWLPGTFLVLLANSTGSVVVFLLSRYAFKESLEKKYQRQYAWIRRLSHHRGAALLFFLRVIEVAPSFAVNSFFALTEMRLRTYFTATVLGALPGILLFTNLGVQAASIRQLNDLVSPMVLASLISLALIPLLSSIAWYLARNDCSTSLSK</sequence>
<evidence type="ECO:0000256" key="2">
    <source>
        <dbReference type="ARBA" id="ARBA00022475"/>
    </source>
</evidence>
<evidence type="ECO:0000256" key="1">
    <source>
        <dbReference type="ARBA" id="ARBA00004651"/>
    </source>
</evidence>
<dbReference type="InterPro" id="IPR032816">
    <property type="entry name" value="VTT_dom"/>
</dbReference>
<dbReference type="PANTHER" id="PTHR12677:SF59">
    <property type="entry name" value="GOLGI APPARATUS MEMBRANE PROTEIN TVP38-RELATED"/>
    <property type="match status" value="1"/>
</dbReference>
<dbReference type="Pfam" id="PF09335">
    <property type="entry name" value="VTT_dom"/>
    <property type="match status" value="1"/>
</dbReference>
<keyword evidence="4 6" id="KW-1133">Transmembrane helix</keyword>
<evidence type="ECO:0000256" key="4">
    <source>
        <dbReference type="ARBA" id="ARBA00022989"/>
    </source>
</evidence>
<feature type="domain" description="VTT" evidence="7">
    <location>
        <begin position="71"/>
        <end position="185"/>
    </location>
</feature>
<feature type="transmembrane region" description="Helical" evidence="6">
    <location>
        <begin position="197"/>
        <end position="222"/>
    </location>
</feature>
<organism evidence="8 9">
    <name type="scientific">Anoxynatronum buryatiense</name>
    <dbReference type="NCBI Taxonomy" id="489973"/>
    <lineage>
        <taxon>Bacteria</taxon>
        <taxon>Bacillati</taxon>
        <taxon>Bacillota</taxon>
        <taxon>Clostridia</taxon>
        <taxon>Eubacteriales</taxon>
        <taxon>Clostridiaceae</taxon>
        <taxon>Anoxynatronum</taxon>
    </lineage>
</organism>
<proteinExistence type="inferred from homology"/>
<dbReference type="PANTHER" id="PTHR12677">
    <property type="entry name" value="GOLGI APPARATUS MEMBRANE PROTEIN TVP38-RELATED"/>
    <property type="match status" value="1"/>
</dbReference>
<comment type="similarity">
    <text evidence="6">Belongs to the TVP38/TMEM64 family.</text>
</comment>
<dbReference type="AlphaFoldDB" id="A0AA46AHM6"/>
<dbReference type="InterPro" id="IPR015414">
    <property type="entry name" value="TMEM64"/>
</dbReference>
<comment type="subcellular location">
    <subcellularLocation>
        <location evidence="1 6">Cell membrane</location>
        <topology evidence="1 6">Multi-pass membrane protein</topology>
    </subcellularLocation>
</comment>
<keyword evidence="2 6" id="KW-1003">Cell membrane</keyword>
<evidence type="ECO:0000256" key="3">
    <source>
        <dbReference type="ARBA" id="ARBA00022692"/>
    </source>
</evidence>
<feature type="transmembrane region" description="Helical" evidence="6">
    <location>
        <begin position="88"/>
        <end position="110"/>
    </location>
</feature>
<evidence type="ECO:0000256" key="6">
    <source>
        <dbReference type="RuleBase" id="RU366058"/>
    </source>
</evidence>
<name>A0AA46AHM6_9CLOT</name>
<comment type="caution">
    <text evidence="8">The sequence shown here is derived from an EMBL/GenBank/DDBJ whole genome shotgun (WGS) entry which is preliminary data.</text>
</comment>
<keyword evidence="5 6" id="KW-0472">Membrane</keyword>
<dbReference type="GO" id="GO:0005886">
    <property type="term" value="C:plasma membrane"/>
    <property type="evidence" value="ECO:0007669"/>
    <property type="project" value="UniProtKB-SubCell"/>
</dbReference>
<accession>A0AA46AHM6</accession>
<feature type="transmembrane region" description="Helical" evidence="6">
    <location>
        <begin position="49"/>
        <end position="68"/>
    </location>
</feature>
<evidence type="ECO:0000259" key="7">
    <source>
        <dbReference type="Pfam" id="PF09335"/>
    </source>
</evidence>
<evidence type="ECO:0000313" key="8">
    <source>
        <dbReference type="EMBL" id="SMP40285.1"/>
    </source>
</evidence>
<evidence type="ECO:0000313" key="9">
    <source>
        <dbReference type="Proteomes" id="UP001158066"/>
    </source>
</evidence>
<reference evidence="8" key="1">
    <citation type="submission" date="2017-05" db="EMBL/GenBank/DDBJ databases">
        <authorList>
            <person name="Varghese N."/>
            <person name="Submissions S."/>
        </authorList>
    </citation>
    <scope>NUCLEOTIDE SEQUENCE</scope>
    <source>
        <strain evidence="8">Su22</strain>
    </source>
</reference>
<dbReference type="Proteomes" id="UP001158066">
    <property type="component" value="Unassembled WGS sequence"/>
</dbReference>
<feature type="transmembrane region" description="Helical" evidence="6">
    <location>
        <begin position="134"/>
        <end position="158"/>
    </location>
</feature>
<feature type="transmembrane region" description="Helical" evidence="6">
    <location>
        <begin position="6"/>
        <end position="28"/>
    </location>
</feature>
<feature type="transmembrane region" description="Helical" evidence="6">
    <location>
        <begin position="164"/>
        <end position="185"/>
    </location>
</feature>
<gene>
    <name evidence="8" type="ORF">SAMN06296020_101359</name>
</gene>
<protein>
    <recommendedName>
        <fullName evidence="6">TVP38/TMEM64 family membrane protein</fullName>
    </recommendedName>
</protein>
<keyword evidence="3 6" id="KW-0812">Transmembrane</keyword>
<evidence type="ECO:0000256" key="5">
    <source>
        <dbReference type="ARBA" id="ARBA00023136"/>
    </source>
</evidence>
<keyword evidence="9" id="KW-1185">Reference proteome</keyword>